<reference evidence="2 3" key="1">
    <citation type="submission" date="2018-03" db="EMBL/GenBank/DDBJ databases">
        <title>Adhaeribacter sp. HMF7605 Genome sequencing and assembly.</title>
        <authorList>
            <person name="Kang H."/>
            <person name="Kang J."/>
            <person name="Cha I."/>
            <person name="Kim H."/>
            <person name="Joh K."/>
        </authorList>
    </citation>
    <scope>NUCLEOTIDE SEQUENCE [LARGE SCALE GENOMIC DNA]</scope>
    <source>
        <strain evidence="2 3">HMF7605</strain>
    </source>
</reference>
<dbReference type="SUPFAM" id="SSF55729">
    <property type="entry name" value="Acyl-CoA N-acyltransferases (Nat)"/>
    <property type="match status" value="1"/>
</dbReference>
<organism evidence="2 3">
    <name type="scientific">Adhaeribacter arboris</name>
    <dbReference type="NCBI Taxonomy" id="2072846"/>
    <lineage>
        <taxon>Bacteria</taxon>
        <taxon>Pseudomonadati</taxon>
        <taxon>Bacteroidota</taxon>
        <taxon>Cytophagia</taxon>
        <taxon>Cytophagales</taxon>
        <taxon>Hymenobacteraceae</taxon>
        <taxon>Adhaeribacter</taxon>
    </lineage>
</organism>
<comment type="caution">
    <text evidence="2">The sequence shown here is derived from an EMBL/GenBank/DDBJ whole genome shotgun (WGS) entry which is preliminary data.</text>
</comment>
<sequence>MGIFFLPEPVAFTKVLHNPYLIVIIARANKKLVSSLTAHVLDRYDSEKPSAYVYDLAVLTSFQQKRIGKKLMATLNEYCSTKGFQEVFVQAETNDLQAVNFYRSTPLSNELQATHFTYLFSKINPENGEI</sequence>
<feature type="domain" description="N-acetyltransferase" evidence="1">
    <location>
        <begin position="1"/>
        <end position="130"/>
    </location>
</feature>
<proteinExistence type="predicted"/>
<dbReference type="OrthoDB" id="9797178at2"/>
<dbReference type="PROSITE" id="PS51186">
    <property type="entry name" value="GNAT"/>
    <property type="match status" value="1"/>
</dbReference>
<dbReference type="RefSeq" id="WP_106932645.1">
    <property type="nucleotide sequence ID" value="NZ_PYFT01000001.1"/>
</dbReference>
<evidence type="ECO:0000313" key="2">
    <source>
        <dbReference type="EMBL" id="PSR56468.1"/>
    </source>
</evidence>
<dbReference type="InterPro" id="IPR016181">
    <property type="entry name" value="Acyl_CoA_acyltransferase"/>
</dbReference>
<gene>
    <name evidence="2" type="ORF">AHMF7605_24705</name>
</gene>
<dbReference type="GO" id="GO:0016747">
    <property type="term" value="F:acyltransferase activity, transferring groups other than amino-acyl groups"/>
    <property type="evidence" value="ECO:0007669"/>
    <property type="project" value="InterPro"/>
</dbReference>
<protein>
    <submittedName>
        <fullName evidence="2">AAC(3)-I family aminoglycoside 3-N-acetyltransferase</fullName>
    </submittedName>
</protein>
<name>A0A2T2YLT1_9BACT</name>
<evidence type="ECO:0000313" key="3">
    <source>
        <dbReference type="Proteomes" id="UP000240357"/>
    </source>
</evidence>
<accession>A0A2T2YLT1</accession>
<dbReference type="Gene3D" id="3.40.630.30">
    <property type="match status" value="1"/>
</dbReference>
<evidence type="ECO:0000259" key="1">
    <source>
        <dbReference type="PROSITE" id="PS51186"/>
    </source>
</evidence>
<keyword evidence="2" id="KW-0808">Transferase</keyword>
<dbReference type="InterPro" id="IPR000182">
    <property type="entry name" value="GNAT_dom"/>
</dbReference>
<keyword evidence="3" id="KW-1185">Reference proteome</keyword>
<dbReference type="Proteomes" id="UP000240357">
    <property type="component" value="Unassembled WGS sequence"/>
</dbReference>
<dbReference type="CDD" id="cd04301">
    <property type="entry name" value="NAT_SF"/>
    <property type="match status" value="1"/>
</dbReference>
<dbReference type="AlphaFoldDB" id="A0A2T2YLT1"/>
<dbReference type="Pfam" id="PF00583">
    <property type="entry name" value="Acetyltransf_1"/>
    <property type="match status" value="1"/>
</dbReference>
<dbReference type="EMBL" id="PYFT01000001">
    <property type="protein sequence ID" value="PSR56468.1"/>
    <property type="molecule type" value="Genomic_DNA"/>
</dbReference>